<evidence type="ECO:0000313" key="5">
    <source>
        <dbReference type="Proteomes" id="UP000016570"/>
    </source>
</evidence>
<keyword evidence="1" id="KW-0238">DNA-binding</keyword>
<evidence type="ECO:0000313" key="4">
    <source>
        <dbReference type="EMBL" id="GAD68838.1"/>
    </source>
</evidence>
<organism evidence="4 5">
    <name type="scientific">Vibrio proteolyticus NBRC 13287</name>
    <dbReference type="NCBI Taxonomy" id="1219065"/>
    <lineage>
        <taxon>Bacteria</taxon>
        <taxon>Pseudomonadati</taxon>
        <taxon>Pseudomonadota</taxon>
        <taxon>Gammaproteobacteria</taxon>
        <taxon>Vibrionales</taxon>
        <taxon>Vibrionaceae</taxon>
        <taxon>Vibrio</taxon>
    </lineage>
</organism>
<dbReference type="RefSeq" id="WP_021706806.1">
    <property type="nucleotide sequence ID" value="NZ_BATJ01000020.1"/>
</dbReference>
<gene>
    <name evidence="4" type="ORF">VPR01S_20_00180</name>
</gene>
<reference evidence="4 5" key="1">
    <citation type="submission" date="2013-09" db="EMBL/GenBank/DDBJ databases">
        <title>Whole genome shotgun sequence of Vibrio proteolyticus NBRC 13287.</title>
        <authorList>
            <person name="Isaki S."/>
            <person name="Hosoyama A."/>
            <person name="Numata M."/>
            <person name="Hashimoto M."/>
            <person name="Hosoyama Y."/>
            <person name="Tsuchikane K."/>
            <person name="Noguchi M."/>
            <person name="Hirakata S."/>
            <person name="Ichikawa N."/>
            <person name="Ohji S."/>
            <person name="Yamazoe A."/>
            <person name="Fujita N."/>
        </authorList>
    </citation>
    <scope>NUCLEOTIDE SEQUENCE [LARGE SCALE GENOMIC DNA]</scope>
    <source>
        <strain evidence="4 5">NBRC 13287</strain>
    </source>
</reference>
<evidence type="ECO:0000256" key="2">
    <source>
        <dbReference type="ARBA" id="ARBA00023172"/>
    </source>
</evidence>
<dbReference type="Pfam" id="PF07825">
    <property type="entry name" value="Exc"/>
    <property type="match status" value="1"/>
</dbReference>
<comment type="caution">
    <text evidence="4">The sequence shown here is derived from an EMBL/GenBank/DDBJ whole genome shotgun (WGS) entry which is preliminary data.</text>
</comment>
<name>U3BQR3_VIBPR</name>
<dbReference type="InterPro" id="IPR009061">
    <property type="entry name" value="DNA-bd_dom_put_sf"/>
</dbReference>
<dbReference type="InterPro" id="IPR012884">
    <property type="entry name" value="Excisionase-like"/>
</dbReference>
<dbReference type="SUPFAM" id="SSF46955">
    <property type="entry name" value="Putative DNA-binding domain"/>
    <property type="match status" value="1"/>
</dbReference>
<keyword evidence="5" id="KW-1185">Reference proteome</keyword>
<protein>
    <submittedName>
        <fullName evidence="4">Putative phage excisionase</fullName>
    </submittedName>
</protein>
<accession>U3BQR3</accession>
<dbReference type="Proteomes" id="UP000016570">
    <property type="component" value="Unassembled WGS sequence"/>
</dbReference>
<evidence type="ECO:0000259" key="3">
    <source>
        <dbReference type="Pfam" id="PF07825"/>
    </source>
</evidence>
<dbReference type="InterPro" id="IPR038137">
    <property type="entry name" value="Excisionase-like_sf"/>
</dbReference>
<evidence type="ECO:0000256" key="1">
    <source>
        <dbReference type="ARBA" id="ARBA00023125"/>
    </source>
</evidence>
<sequence>MSTYVSLQEWAERKFGYVPTSATLSRYAKNGQIYPKPVKFGGRWRVDPEAQFLELQPANHDTSNPLLGRILNGG</sequence>
<dbReference type="GO" id="GO:0003677">
    <property type="term" value="F:DNA binding"/>
    <property type="evidence" value="ECO:0007669"/>
    <property type="project" value="UniProtKB-KW"/>
</dbReference>
<proteinExistence type="predicted"/>
<dbReference type="AlphaFoldDB" id="U3BQR3"/>
<dbReference type="eggNOG" id="ENOG5031NVF">
    <property type="taxonomic scope" value="Bacteria"/>
</dbReference>
<dbReference type="Gene3D" id="1.10.1660.20">
    <property type="match status" value="1"/>
</dbReference>
<dbReference type="GO" id="GO:0006310">
    <property type="term" value="P:DNA recombination"/>
    <property type="evidence" value="ECO:0007669"/>
    <property type="project" value="UniProtKB-KW"/>
</dbReference>
<dbReference type="EMBL" id="BATJ01000020">
    <property type="protein sequence ID" value="GAD68838.1"/>
    <property type="molecule type" value="Genomic_DNA"/>
</dbReference>
<keyword evidence="2" id="KW-0233">DNA recombination</keyword>
<feature type="domain" description="Excisionase-like" evidence="3">
    <location>
        <begin position="4"/>
        <end position="73"/>
    </location>
</feature>